<dbReference type="GO" id="GO:0051083">
    <property type="term" value="P:'de novo' cotranslational protein folding"/>
    <property type="evidence" value="ECO:0007669"/>
    <property type="project" value="TreeGrafter"/>
</dbReference>
<reference evidence="7 8" key="1">
    <citation type="journal article" date="2017" name="Nature">
        <title>The Apostasia genome and the evolution of orchids.</title>
        <authorList>
            <person name="Zhang G.Q."/>
            <person name="Liu K.W."/>
            <person name="Li Z."/>
            <person name="Lohaus R."/>
            <person name="Hsiao Y.Y."/>
            <person name="Niu S.C."/>
            <person name="Wang J.Y."/>
            <person name="Lin Y.C."/>
            <person name="Xu Q."/>
            <person name="Chen L.J."/>
            <person name="Yoshida K."/>
            <person name="Fujiwara S."/>
            <person name="Wang Z.W."/>
            <person name="Zhang Y.Q."/>
            <person name="Mitsuda N."/>
            <person name="Wang M."/>
            <person name="Liu G.H."/>
            <person name="Pecoraro L."/>
            <person name="Huang H.X."/>
            <person name="Xiao X.J."/>
            <person name="Lin M."/>
            <person name="Wu X.Y."/>
            <person name="Wu W.L."/>
            <person name="Chen Y.Y."/>
            <person name="Chang S.B."/>
            <person name="Sakamoto S."/>
            <person name="Ohme-Takagi M."/>
            <person name="Yagi M."/>
            <person name="Zeng S.J."/>
            <person name="Shen C.Y."/>
            <person name="Yeh C.M."/>
            <person name="Luo Y.B."/>
            <person name="Tsai W.C."/>
            <person name="Van de Peer Y."/>
            <person name="Liu Z.J."/>
        </authorList>
    </citation>
    <scope>NUCLEOTIDE SEQUENCE [LARGE SCALE GENOMIC DNA]</scope>
    <source>
        <strain evidence="8">cv. Shenzhen</strain>
        <tissue evidence="7">Stem</tissue>
    </source>
</reference>
<comment type="similarity">
    <text evidence="2">Belongs to the TEL2 family.</text>
</comment>
<dbReference type="GO" id="GO:0051879">
    <property type="term" value="F:Hsp90 protein binding"/>
    <property type="evidence" value="ECO:0007669"/>
    <property type="project" value="TreeGrafter"/>
</dbReference>
<evidence type="ECO:0000259" key="6">
    <source>
        <dbReference type="Pfam" id="PF25320"/>
    </source>
</evidence>
<organism evidence="7 8">
    <name type="scientific">Apostasia shenzhenica</name>
    <dbReference type="NCBI Taxonomy" id="1088818"/>
    <lineage>
        <taxon>Eukaryota</taxon>
        <taxon>Viridiplantae</taxon>
        <taxon>Streptophyta</taxon>
        <taxon>Embryophyta</taxon>
        <taxon>Tracheophyta</taxon>
        <taxon>Spermatophyta</taxon>
        <taxon>Magnoliopsida</taxon>
        <taxon>Liliopsida</taxon>
        <taxon>Asparagales</taxon>
        <taxon>Orchidaceae</taxon>
        <taxon>Apostasioideae</taxon>
        <taxon>Apostasia</taxon>
    </lineage>
</organism>
<evidence type="ECO:0000256" key="2">
    <source>
        <dbReference type="ARBA" id="ARBA00006133"/>
    </source>
</evidence>
<comment type="subcellular location">
    <subcellularLocation>
        <location evidence="1">Cytoplasm</location>
    </subcellularLocation>
</comment>
<proteinExistence type="inferred from homology"/>
<dbReference type="GO" id="GO:0005829">
    <property type="term" value="C:cytosol"/>
    <property type="evidence" value="ECO:0007669"/>
    <property type="project" value="TreeGrafter"/>
</dbReference>
<dbReference type="AlphaFoldDB" id="A0A2I0A3D4"/>
<dbReference type="InterPro" id="IPR057348">
    <property type="entry name" value="TELO2_ARM"/>
</dbReference>
<accession>A0A2I0A3D4</accession>
<feature type="domain" description="TELO2 ARM repeat" evidence="6">
    <location>
        <begin position="284"/>
        <end position="524"/>
    </location>
</feature>
<evidence type="ECO:0000256" key="3">
    <source>
        <dbReference type="ARBA" id="ARBA00022490"/>
    </source>
</evidence>
<feature type="domain" description="Telomere length regulation protein conserved" evidence="5">
    <location>
        <begin position="636"/>
        <end position="747"/>
    </location>
</feature>
<evidence type="ECO:0000313" key="8">
    <source>
        <dbReference type="Proteomes" id="UP000236161"/>
    </source>
</evidence>
<protein>
    <submittedName>
        <fullName evidence="7">Uncharacterized protein</fullName>
    </submittedName>
</protein>
<dbReference type="InterPro" id="IPR016024">
    <property type="entry name" value="ARM-type_fold"/>
</dbReference>
<keyword evidence="3" id="KW-0963">Cytoplasm</keyword>
<evidence type="ECO:0000259" key="5">
    <source>
        <dbReference type="Pfam" id="PF10193"/>
    </source>
</evidence>
<dbReference type="Gene3D" id="1.25.40.720">
    <property type="entry name" value="Telomere length regulation protein 2, C-terminal domain"/>
    <property type="match status" value="1"/>
</dbReference>
<gene>
    <name evidence="7" type="ORF">AXF42_Ash021093</name>
</gene>
<dbReference type="SUPFAM" id="SSF48371">
    <property type="entry name" value="ARM repeat"/>
    <property type="match status" value="1"/>
</dbReference>
<keyword evidence="8" id="KW-1185">Reference proteome</keyword>
<dbReference type="Pfam" id="PF25320">
    <property type="entry name" value="TELO2_ARM"/>
    <property type="match status" value="1"/>
</dbReference>
<dbReference type="PANTHER" id="PTHR15830">
    <property type="entry name" value="TELOMERE LENGTH REGULATION PROTEIN TEL2 FAMILY MEMBER"/>
    <property type="match status" value="1"/>
</dbReference>
<evidence type="ECO:0000256" key="1">
    <source>
        <dbReference type="ARBA" id="ARBA00004496"/>
    </source>
</evidence>
<feature type="compositionally biased region" description="Basic and acidic residues" evidence="4">
    <location>
        <begin position="560"/>
        <end position="570"/>
    </location>
</feature>
<dbReference type="OrthoDB" id="10258062at2759"/>
<dbReference type="EMBL" id="KZ452032">
    <property type="protein sequence ID" value="PKA50062.1"/>
    <property type="molecule type" value="Genomic_DNA"/>
</dbReference>
<dbReference type="Proteomes" id="UP000236161">
    <property type="component" value="Unassembled WGS sequence"/>
</dbReference>
<dbReference type="InterPro" id="IPR019337">
    <property type="entry name" value="Telomere_length_regulation_dom"/>
</dbReference>
<sequence>MGKQGEADAPGSQVDGGLEALVLEKVDEVCSAIDSAKKVDQVICALHSLAVLLFPVDSSVISGTFSSSSEPSLLAASSPSDSERDAWKHAFYHGTGFPAMCRVLIYNVTSNWLRCFPALVRELVYDPFFLEGPTIEIIQMLVPALNQNGSRNKSELSSICSNIERLLVFCLLENDGVHRMVQEFALLHKATGNFDESLPSGCSLVISRVAQLLASIPDKATIEALPLLSSHSFFRHIVTQLLDGAQERYLELHGGLDTFDLTIPDSSLLFLGETFSRICRRGSADILVDAMIPRILDVVHSCLPSNSSFVIPSMFKKNPKSQFWSRIMETIKDRYAVERLSEVLLRQLSTISTNEMEAYWVLWLLFHKLFKHGSTMRAMFVDKFLIWKVFPVNCLRWIIQFSTLEHPPDDNACSEYSKTKEFFSILQQLVTVWSKRDFVQSARLEQQAYISAAVGLCLERMTKEELETAEDVLPSILQGVSCRLESPIPLVRKMGTSIAFAFSKVVDPANPLYLDDDHYESIDWEFGLLSVSKEQEGVHTKTVNTKSKVSHVDLDHTSFDRQKSVKDSLKHSSRKHLERTKIDTDKPTPIILEIGHPNDANSSDDESQNSETSSDSSLQPYDLSDDDSDLQKGFSQLDDVSVALRKPDDPDAIIRALDVAEKLIRASPDELHHSSGDLVRALVHVRCFDAAIEGQEHSAEVRRQNALVALIVTCPFECLDVLTKLIYSPNVDVGQRILMIDVMTEAAQELAGAMSITSDSRSRSLVSSISANQPWFLPSSNGRPGASPWKEIDEVGGLNWSHKYEREVPSRPGEVKKGKSRRWSLAKAREFQPEHTKNKFPLYAAAFMLPIMQGYDRRRHGVDLLNRDFIVLGKLIHMLGVCMNCMAMHPEASTLGPHLLDMLRSREVAHHAEAYVRRAVIFAASSILIALHPSFVASALIEGNSEISSGLEWIRTWALHIADSDPDTDCSTMAMKCLQLHSEMALQISRTLEAAESYRPKVRTLPSKSKDIILPFGHR</sequence>
<feature type="region of interest" description="Disordered" evidence="4">
    <location>
        <begin position="560"/>
        <end position="625"/>
    </location>
</feature>
<dbReference type="InterPro" id="IPR038528">
    <property type="entry name" value="TEL2_C_sf"/>
</dbReference>
<dbReference type="GO" id="GO:0042162">
    <property type="term" value="F:telomeric DNA binding"/>
    <property type="evidence" value="ECO:0007669"/>
    <property type="project" value="TreeGrafter"/>
</dbReference>
<name>A0A2I0A3D4_9ASPA</name>
<dbReference type="PANTHER" id="PTHR15830:SF10">
    <property type="entry name" value="TELOMERE LENGTH REGULATION PROTEIN TEL2 HOMOLOG"/>
    <property type="match status" value="1"/>
</dbReference>
<dbReference type="Pfam" id="PF10193">
    <property type="entry name" value="Telomere_reg-2"/>
    <property type="match status" value="1"/>
</dbReference>
<dbReference type="STRING" id="1088818.A0A2I0A3D4"/>
<evidence type="ECO:0000256" key="4">
    <source>
        <dbReference type="SAM" id="MobiDB-lite"/>
    </source>
</evidence>
<evidence type="ECO:0000313" key="7">
    <source>
        <dbReference type="EMBL" id="PKA50062.1"/>
    </source>
</evidence>
<dbReference type="InterPro" id="IPR051970">
    <property type="entry name" value="TEL2_Regulation"/>
</dbReference>